<proteinExistence type="predicted"/>
<protein>
    <submittedName>
        <fullName evidence="2">Putative C1 protein</fullName>
    </submittedName>
</protein>
<dbReference type="EMBL" id="KP752092">
    <property type="protein sequence ID" value="AKS48124.1"/>
    <property type="molecule type" value="Genomic_DNA"/>
</dbReference>
<evidence type="ECO:0000313" key="2">
    <source>
        <dbReference type="EMBL" id="AKS48124.1"/>
    </source>
</evidence>
<gene>
    <name evidence="2" type="primary">C1</name>
</gene>
<accession>A0A0K0YAW6</accession>
<dbReference type="OrthoDB" id="17520at10239"/>
<reference evidence="2 3" key="1">
    <citation type="submission" date="2015-02" db="EMBL/GenBank/DDBJ databases">
        <title>Rhynchosia yellow mosaic virus infecting French bean in India.</title>
        <authorList>
            <person name="Bhatt B.S."/>
            <person name="Singh A.K."/>
        </authorList>
    </citation>
    <scope>NUCLEOTIDE SEQUENCE [LARGE SCALE GENOMIC DNA]</scope>
</reference>
<sequence length="118" mass="13604">MTIHYTNNKGLRFTIKVRLQGAKFVMVNVDFFSTRAPALIKRRFRIPYGHGGIIQPFDFNGLELGIQGMIDLLYKDATLEKFKEEEMIEMIDILMMQEANVEAINLDVNYDVSRNVTA</sequence>
<dbReference type="InterPro" id="IPR018583">
    <property type="entry name" value="CLCuD_DNA-betaC1"/>
</dbReference>
<evidence type="ECO:0000259" key="1">
    <source>
        <dbReference type="Pfam" id="PF09593"/>
    </source>
</evidence>
<dbReference type="KEGG" id="vg:37618915"/>
<dbReference type="Proteomes" id="UP000232648">
    <property type="component" value="Segment"/>
</dbReference>
<dbReference type="Pfam" id="PF09593">
    <property type="entry name" value="Pathogen_betaC1"/>
    <property type="match status" value="1"/>
</dbReference>
<name>A0A0K0YAW6_9VIRU</name>
<dbReference type="RefSeq" id="YP_009507811.1">
    <property type="nucleotide sequence ID" value="NC_038681.1"/>
</dbReference>
<feature type="domain" description="Cotton leaf-curl disease DNA-betaC1" evidence="1">
    <location>
        <begin position="2"/>
        <end position="117"/>
    </location>
</feature>
<organism evidence="2 3">
    <name type="scientific">Rhynchosia yellow mosaic betasatellite</name>
    <dbReference type="NCBI Taxonomy" id="2010325"/>
    <lineage>
        <taxon>Viruses</taxon>
        <taxon>Viruses incertae sedis</taxon>
        <taxon>Tolecusatellitidae</taxon>
        <taxon>Betasatellite</taxon>
        <taxon>Betasatellite rhynchosiae</taxon>
    </lineage>
</organism>
<keyword evidence="3" id="KW-1185">Reference proteome</keyword>
<dbReference type="GeneID" id="37618915"/>
<evidence type="ECO:0000313" key="3">
    <source>
        <dbReference type="Proteomes" id="UP000232648"/>
    </source>
</evidence>